<reference evidence="1 2" key="1">
    <citation type="submission" date="2017-11" db="EMBL/GenBank/DDBJ databases">
        <title>De-novo sequencing of pomegranate (Punica granatum L.) genome.</title>
        <authorList>
            <person name="Akparov Z."/>
            <person name="Amiraslanov A."/>
            <person name="Hajiyeva S."/>
            <person name="Abbasov M."/>
            <person name="Kaur K."/>
            <person name="Hamwieh A."/>
            <person name="Solovyev V."/>
            <person name="Salamov A."/>
            <person name="Braich B."/>
            <person name="Kosarev P."/>
            <person name="Mahmoud A."/>
            <person name="Hajiyev E."/>
            <person name="Babayeva S."/>
            <person name="Izzatullayeva V."/>
            <person name="Mammadov A."/>
            <person name="Mammadov A."/>
            <person name="Sharifova S."/>
            <person name="Ojaghi J."/>
            <person name="Eynullazada K."/>
            <person name="Bayramov B."/>
            <person name="Abdulazimova A."/>
            <person name="Shahmuradov I."/>
        </authorList>
    </citation>
    <scope>NUCLEOTIDE SEQUENCE [LARGE SCALE GENOMIC DNA]</scope>
    <source>
        <strain evidence="2">cv. AG2017</strain>
        <tissue evidence="1">Leaf</tissue>
    </source>
</reference>
<evidence type="ECO:0000313" key="1">
    <source>
        <dbReference type="EMBL" id="PKH99535.1"/>
    </source>
</evidence>
<evidence type="ECO:0000313" key="2">
    <source>
        <dbReference type="Proteomes" id="UP000233551"/>
    </source>
</evidence>
<protein>
    <submittedName>
        <fullName evidence="1">Uncharacterized protein</fullName>
    </submittedName>
</protein>
<keyword evidence="2" id="KW-1185">Reference proteome</keyword>
<dbReference type="EMBL" id="PGOL01041682">
    <property type="protein sequence ID" value="PKH99535.1"/>
    <property type="molecule type" value="Genomic_DNA"/>
</dbReference>
<comment type="caution">
    <text evidence="1">The sequence shown here is derived from an EMBL/GenBank/DDBJ whole genome shotgun (WGS) entry which is preliminary data.</text>
</comment>
<organism evidence="1 2">
    <name type="scientific">Punica granatum</name>
    <name type="common">Pomegranate</name>
    <dbReference type="NCBI Taxonomy" id="22663"/>
    <lineage>
        <taxon>Eukaryota</taxon>
        <taxon>Viridiplantae</taxon>
        <taxon>Streptophyta</taxon>
        <taxon>Embryophyta</taxon>
        <taxon>Tracheophyta</taxon>
        <taxon>Spermatophyta</taxon>
        <taxon>Magnoliopsida</taxon>
        <taxon>eudicotyledons</taxon>
        <taxon>Gunneridae</taxon>
        <taxon>Pentapetalae</taxon>
        <taxon>rosids</taxon>
        <taxon>malvids</taxon>
        <taxon>Myrtales</taxon>
        <taxon>Lythraceae</taxon>
        <taxon>Punica</taxon>
    </lineage>
</organism>
<accession>A0A2I0H6L4</accession>
<proteinExistence type="predicted"/>
<sequence>MEVGSGQQIGNPRSRIDRDLELEIPSIPGLGPPIGDLDPALEVFDILCRCRQPRWWIGVVIRQPKLLSPFFRILGSNYKKVESLR</sequence>
<gene>
    <name evidence="1" type="ORF">CRG98_049651</name>
</gene>
<dbReference type="AlphaFoldDB" id="A0A2I0H6L4"/>
<feature type="non-terminal residue" evidence="1">
    <location>
        <position position="85"/>
    </location>
</feature>
<name>A0A2I0H6L4_PUNGR</name>
<dbReference type="Proteomes" id="UP000233551">
    <property type="component" value="Unassembled WGS sequence"/>
</dbReference>